<feature type="compositionally biased region" description="Low complexity" evidence="5">
    <location>
        <begin position="61"/>
        <end position="76"/>
    </location>
</feature>
<dbReference type="InterPro" id="IPR013783">
    <property type="entry name" value="Ig-like_fold"/>
</dbReference>
<gene>
    <name evidence="6" type="primary">TRIM71</name>
    <name evidence="6" type="ORF">DERP_000855</name>
</gene>
<dbReference type="PANTHER" id="PTHR24104:SF48">
    <property type="entry name" value="PROTEIN WECH"/>
    <property type="match status" value="1"/>
</dbReference>
<dbReference type="Gene3D" id="2.60.40.10">
    <property type="entry name" value="Immunoglobulins"/>
    <property type="match status" value="1"/>
</dbReference>
<feature type="region of interest" description="Disordered" evidence="5">
    <location>
        <begin position="112"/>
        <end position="133"/>
    </location>
</feature>
<evidence type="ECO:0000313" key="6">
    <source>
        <dbReference type="EMBL" id="KAH9416350.1"/>
    </source>
</evidence>
<organism evidence="6 7">
    <name type="scientific">Dermatophagoides pteronyssinus</name>
    <name type="common">European house dust mite</name>
    <dbReference type="NCBI Taxonomy" id="6956"/>
    <lineage>
        <taxon>Eukaryota</taxon>
        <taxon>Metazoa</taxon>
        <taxon>Ecdysozoa</taxon>
        <taxon>Arthropoda</taxon>
        <taxon>Chelicerata</taxon>
        <taxon>Arachnida</taxon>
        <taxon>Acari</taxon>
        <taxon>Acariformes</taxon>
        <taxon>Sarcoptiformes</taxon>
        <taxon>Astigmata</taxon>
        <taxon>Psoroptidia</taxon>
        <taxon>Analgoidea</taxon>
        <taxon>Pyroglyphidae</taxon>
        <taxon>Dermatophagoidinae</taxon>
        <taxon>Dermatophagoides</taxon>
    </lineage>
</organism>
<name>A0ABQ8J1H2_DERPT</name>
<dbReference type="Pfam" id="PF01436">
    <property type="entry name" value="NHL"/>
    <property type="match status" value="1"/>
</dbReference>
<proteinExistence type="predicted"/>
<feature type="region of interest" description="Disordered" evidence="5">
    <location>
        <begin position="171"/>
        <end position="201"/>
    </location>
</feature>
<dbReference type="PROSITE" id="PS50194">
    <property type="entry name" value="FILAMIN_REPEAT"/>
    <property type="match status" value="1"/>
</dbReference>
<feature type="region of interest" description="Disordered" evidence="5">
    <location>
        <begin position="262"/>
        <end position="281"/>
    </location>
</feature>
<keyword evidence="7" id="KW-1185">Reference proteome</keyword>
<dbReference type="SUPFAM" id="SSF101898">
    <property type="entry name" value="NHL repeat"/>
    <property type="match status" value="1"/>
</dbReference>
<dbReference type="InterPro" id="IPR001258">
    <property type="entry name" value="NHL_repeat"/>
</dbReference>
<evidence type="ECO:0000256" key="2">
    <source>
        <dbReference type="PROSITE-ProRule" id="PRU00087"/>
    </source>
</evidence>
<feature type="repeat" description="NHL" evidence="3">
    <location>
        <begin position="910"/>
        <end position="947"/>
    </location>
</feature>
<dbReference type="Pfam" id="PF00630">
    <property type="entry name" value="Filamin"/>
    <property type="match status" value="1"/>
</dbReference>
<feature type="compositionally biased region" description="Polar residues" evidence="5">
    <location>
        <begin position="171"/>
        <end position="181"/>
    </location>
</feature>
<keyword evidence="1" id="KW-0677">Repeat</keyword>
<dbReference type="SUPFAM" id="SSF81296">
    <property type="entry name" value="E set domains"/>
    <property type="match status" value="1"/>
</dbReference>
<dbReference type="PANTHER" id="PTHR24104">
    <property type="entry name" value="E3 UBIQUITIN-PROTEIN LIGASE NHLRC1-RELATED"/>
    <property type="match status" value="1"/>
</dbReference>
<protein>
    <submittedName>
        <fullName evidence="6">E3 ubiquitin-protein ligase trim71</fullName>
    </submittedName>
</protein>
<evidence type="ECO:0000256" key="1">
    <source>
        <dbReference type="ARBA" id="ARBA00022737"/>
    </source>
</evidence>
<feature type="region of interest" description="Disordered" evidence="5">
    <location>
        <begin position="213"/>
        <end position="254"/>
    </location>
</feature>
<sequence>MEPLNGSDSLFNFCNYFQSQLQLDQDKLLMSTGKNLNLITNGSLSKDNQCSINGFSPFLSSSSPSSSSPSSPPSTSMNKHQFTERNEDLNLQTLNKNLHSLLNDDLLAIRPKNPNDPVILSSSTTSSSTDKSLNSFCSESNDYDSANTNQDSLLLNLNGFLNAAAAVGNSSNHNNSCNDQQKPLHHHASHQQQQQQPQQFRENLQSSAFFMSNHHHNYNNQPQQHQTYAFPSSSNSSSPPLSQTSGPSSASSETAVTNNTNVVFNHNNNNNNKPDNANRLNFLDSQNLSSSLAPSSTTNNNTTSPLLSKVITNSFNNQISRKNDNLFHSNINPLDNAFSLMVSNSLSNKNSSTNNIDTTITGQQQDISPLFLRSNNGISLGSSTIDLAGENRSLMAINNNNNNGLRNASSTSLINNVNANIHPESLLLNSGISSTNNCNSDGNLILGNNSNNQSRSKISPSSFNKNNTNCMGKNLASNSNVSPPILTNNNNNNNTNINNNNCNNSNQTLFTPNQLAILNDLLEQQQQSTTLQQRLLNLNNNNNNNNNLNNLTSSSSSSTVSGSNISMLTHFDHQIQSLANEINSTVQLYVNSIQMRKEQLLKQLEHVRNAYSLLINQQSTATNNQNNKNKPPITQLPKITFTRPDQNLFKSITSFGFINTPAFGPYCQISGEGLSMAIEGEPTCFSIITRNCFNEEMLIGGENIDIEIQSNETTGQNNLFISNPSFQIQKNILDNNNGKYNVTYTIPRGSGIRSAKIFISINGLLTSNSPYLITVKTERLRENWKLLTLYGEEGTEPGKFCRPWGIAITRLPLQKDPNHKLVGDVNAPNIPMQSKSFYQWQCPNYRKDYLLTVADRSNNRIQILKLSIHENGNNNNNNNSSGQFVMSNSSSMAMNKAEISVLHVFGNGPGTRPGLFDRPAGITINSNLGQLIVADKDNHRIQVFDLAGGFLFKFGEKGSRPGQFCYPWDVAICPQTSMILVSDTRNRRIQLFTHYGQYLWHCGQPLDSPRGVAFLTPDRYIISDFNKHRLLIIDRNDSNSHQVINSRDDYITSKYIGFGEGSAWGEFLRPQGLVASIKKNSMVSKYVQVLCADSRNNRIAIYNSLNQNFDYINGDSSMANGATFDRPSGIAIADNILAIIDFGNNRLQIFQNNLG</sequence>
<dbReference type="InterPro" id="IPR011042">
    <property type="entry name" value="6-blade_b-propeller_TolB-like"/>
</dbReference>
<reference evidence="6 7" key="1">
    <citation type="journal article" date="2018" name="J. Allergy Clin. Immunol.">
        <title>High-quality assembly of Dermatophagoides pteronyssinus genome and transcriptome reveals a wide range of novel allergens.</title>
        <authorList>
            <person name="Liu X.Y."/>
            <person name="Yang K.Y."/>
            <person name="Wang M.Q."/>
            <person name="Kwok J.S."/>
            <person name="Zeng X."/>
            <person name="Yang Z."/>
            <person name="Xiao X.J."/>
            <person name="Lau C.P."/>
            <person name="Li Y."/>
            <person name="Huang Z.M."/>
            <person name="Ba J.G."/>
            <person name="Yim A.K."/>
            <person name="Ouyang C.Y."/>
            <person name="Ngai S.M."/>
            <person name="Chan T.F."/>
            <person name="Leung E.L."/>
            <person name="Liu L."/>
            <person name="Liu Z.G."/>
            <person name="Tsui S.K."/>
        </authorList>
    </citation>
    <scope>NUCLEOTIDE SEQUENCE [LARGE SCALE GENOMIC DNA]</scope>
    <source>
        <strain evidence="6">Derp</strain>
    </source>
</reference>
<reference evidence="6 7" key="2">
    <citation type="journal article" date="2022" name="Mol. Biol. Evol.">
        <title>Comparative Genomics Reveals Insights into the Divergent Evolution of Astigmatic Mites and Household Pest Adaptations.</title>
        <authorList>
            <person name="Xiong Q."/>
            <person name="Wan A.T."/>
            <person name="Liu X."/>
            <person name="Fung C.S."/>
            <person name="Xiao X."/>
            <person name="Malainual N."/>
            <person name="Hou J."/>
            <person name="Wang L."/>
            <person name="Wang M."/>
            <person name="Yang K.Y."/>
            <person name="Cui Y."/>
            <person name="Leung E.L."/>
            <person name="Nong W."/>
            <person name="Shin S.K."/>
            <person name="Au S.W."/>
            <person name="Jeong K.Y."/>
            <person name="Chew F.T."/>
            <person name="Hui J.H."/>
            <person name="Leung T.F."/>
            <person name="Tungtrongchitr A."/>
            <person name="Zhong N."/>
            <person name="Liu Z."/>
            <person name="Tsui S.K."/>
        </authorList>
    </citation>
    <scope>NUCLEOTIDE SEQUENCE [LARGE SCALE GENOMIC DNA]</scope>
    <source>
        <strain evidence="6">Derp</strain>
    </source>
</reference>
<feature type="compositionally biased region" description="Low complexity" evidence="5">
    <location>
        <begin position="218"/>
        <end position="249"/>
    </location>
</feature>
<feature type="region of interest" description="Disordered" evidence="5">
    <location>
        <begin position="61"/>
        <end position="81"/>
    </location>
</feature>
<evidence type="ECO:0000256" key="3">
    <source>
        <dbReference type="PROSITE-ProRule" id="PRU00504"/>
    </source>
</evidence>
<dbReference type="EMBL" id="NJHN03000095">
    <property type="protein sequence ID" value="KAH9416350.1"/>
    <property type="molecule type" value="Genomic_DNA"/>
</dbReference>
<dbReference type="InterPro" id="IPR017868">
    <property type="entry name" value="Filamin/ABP280_repeat-like"/>
</dbReference>
<comment type="caution">
    <text evidence="6">The sequence shown here is derived from an EMBL/GenBank/DDBJ whole genome shotgun (WGS) entry which is preliminary data.</text>
</comment>
<feature type="region of interest" description="Disordered" evidence="5">
    <location>
        <begin position="540"/>
        <end position="559"/>
    </location>
</feature>
<dbReference type="Gene3D" id="2.120.10.30">
    <property type="entry name" value="TolB, C-terminal domain"/>
    <property type="match status" value="1"/>
</dbReference>
<feature type="repeat" description="NHL" evidence="3">
    <location>
        <begin position="951"/>
        <end position="995"/>
    </location>
</feature>
<feature type="coiled-coil region" evidence="4">
    <location>
        <begin position="590"/>
        <end position="617"/>
    </location>
</feature>
<dbReference type="PROSITE" id="PS51125">
    <property type="entry name" value="NHL"/>
    <property type="match status" value="2"/>
</dbReference>
<accession>A0ABQ8J1H2</accession>
<dbReference type="Proteomes" id="UP000887458">
    <property type="component" value="Unassembled WGS sequence"/>
</dbReference>
<feature type="repeat" description="Filamin" evidence="2">
    <location>
        <begin position="668"/>
        <end position="775"/>
    </location>
</feature>
<evidence type="ECO:0000256" key="5">
    <source>
        <dbReference type="SAM" id="MobiDB-lite"/>
    </source>
</evidence>
<keyword evidence="4" id="KW-0175">Coiled coil</keyword>
<dbReference type="InterPro" id="IPR014756">
    <property type="entry name" value="Ig_E-set"/>
</dbReference>
<evidence type="ECO:0000256" key="4">
    <source>
        <dbReference type="SAM" id="Coils"/>
    </source>
</evidence>
<dbReference type="InterPro" id="IPR050952">
    <property type="entry name" value="TRIM-NHL_E3_ligases"/>
</dbReference>
<evidence type="ECO:0000313" key="7">
    <source>
        <dbReference type="Proteomes" id="UP000887458"/>
    </source>
</evidence>